<protein>
    <submittedName>
        <fullName evidence="8">AmmeMemoRadiSam system radical SAM enzyme</fullName>
    </submittedName>
</protein>
<sequence length="349" mass="38991">MAPILEKISLDNNTRPGELVRDLSAGRLLCTACGHLCELKAGQRGVCKVRFNEDGVLKVPAHYAAGVHNDPIEKKPFFHALPGSRALSFGMLGCDFKCAYCQNWFTSQTLRDEASTQNFTHITAEELCSVAKREGAQTIVSTYNEPLITSEWAVEVFQEARRQGLNTAYVSNGHGTPEVIEYIRPFVDFYKVDLKCFDEKNYRKLGGSFEAVLDTIKHVQEAGMWLEVVTLVIPDYNDSERELSSIAEFLADVSCDIPWHVTAFHPDYKMTDRGRTPVETLLRAYDCGKKAGLNFVYCGNLPGQTRGLENTCCPGCNAVLIERVGFRVHSNRLKNGHCPDCGKEIPGRW</sequence>
<evidence type="ECO:0000256" key="5">
    <source>
        <dbReference type="ARBA" id="ARBA00023014"/>
    </source>
</evidence>
<dbReference type="PROSITE" id="PS51918">
    <property type="entry name" value="RADICAL_SAM"/>
    <property type="match status" value="1"/>
</dbReference>
<keyword evidence="3 6" id="KW-0479">Metal-binding</keyword>
<dbReference type="SMART" id="SM00729">
    <property type="entry name" value="Elp3"/>
    <property type="match status" value="1"/>
</dbReference>
<feature type="binding site" evidence="6">
    <location>
        <position position="101"/>
    </location>
    <ligand>
        <name>[4Fe-4S] cluster</name>
        <dbReference type="ChEBI" id="CHEBI:49883"/>
        <note>4Fe-4S-S-AdoMet</note>
    </ligand>
</feature>
<comment type="cofactor">
    <cofactor evidence="6">
        <name>[4Fe-4S] cluster</name>
        <dbReference type="ChEBI" id="CHEBI:49883"/>
    </cofactor>
    <text evidence="6">Binds 1 [4Fe-4S] cluster. The cluster is coordinated with 3 cysteines and an exchangeable S-adenosyl-L-methionine.</text>
</comment>
<dbReference type="GO" id="GO:0051539">
    <property type="term" value="F:4 iron, 4 sulfur cluster binding"/>
    <property type="evidence" value="ECO:0007669"/>
    <property type="project" value="UniProtKB-KW"/>
</dbReference>
<evidence type="ECO:0000259" key="7">
    <source>
        <dbReference type="PROSITE" id="PS51918"/>
    </source>
</evidence>
<dbReference type="InterPro" id="IPR007197">
    <property type="entry name" value="rSAM"/>
</dbReference>
<dbReference type="PANTHER" id="PTHR30352">
    <property type="entry name" value="PYRUVATE FORMATE-LYASE-ACTIVATING ENZYME"/>
    <property type="match status" value="1"/>
</dbReference>
<evidence type="ECO:0000256" key="3">
    <source>
        <dbReference type="ARBA" id="ARBA00022723"/>
    </source>
</evidence>
<reference evidence="8 9" key="1">
    <citation type="submission" date="2020-02" db="EMBL/GenBank/DDBJ databases">
        <title>Genomic and physiological characterization of two novel Nitrospinaceae genera.</title>
        <authorList>
            <person name="Mueller A.J."/>
            <person name="Jung M.-Y."/>
            <person name="Strachan C.R."/>
            <person name="Herbold C.W."/>
            <person name="Kirkegaard R.H."/>
            <person name="Daims H."/>
        </authorList>
    </citation>
    <scope>NUCLEOTIDE SEQUENCE [LARGE SCALE GENOMIC DNA]</scope>
    <source>
        <strain evidence="8">EB</strain>
    </source>
</reference>
<dbReference type="SFLD" id="SFLDG01101">
    <property type="entry name" value="Uncharacterised_Radical_SAM_Su"/>
    <property type="match status" value="1"/>
</dbReference>
<keyword evidence="2 6" id="KW-0949">S-adenosyl-L-methionine</keyword>
<evidence type="ECO:0000256" key="6">
    <source>
        <dbReference type="PIRSR" id="PIRSR004869-50"/>
    </source>
</evidence>
<dbReference type="PANTHER" id="PTHR30352:SF5">
    <property type="entry name" value="PYRUVATE FORMATE-LYASE 1-ACTIVATING ENZYME"/>
    <property type="match status" value="1"/>
</dbReference>
<evidence type="ECO:0000313" key="8">
    <source>
        <dbReference type="EMBL" id="QPJ60627.1"/>
    </source>
</evidence>
<organism evidence="8 9">
    <name type="scientific">Candidatus Nitronauta litoralis</name>
    <dbReference type="NCBI Taxonomy" id="2705533"/>
    <lineage>
        <taxon>Bacteria</taxon>
        <taxon>Pseudomonadati</taxon>
        <taxon>Nitrospinota/Tectimicrobiota group</taxon>
        <taxon>Nitrospinota</taxon>
        <taxon>Nitrospinia</taxon>
        <taxon>Nitrospinales</taxon>
        <taxon>Nitrospinaceae</taxon>
        <taxon>Candidatus Nitronauta</taxon>
    </lineage>
</organism>
<dbReference type="NCBIfam" id="TIGR04337">
    <property type="entry name" value="AmmeMemoSam_rS"/>
    <property type="match status" value="1"/>
</dbReference>
<evidence type="ECO:0000313" key="9">
    <source>
        <dbReference type="Proteomes" id="UP000594688"/>
    </source>
</evidence>
<feature type="binding site" evidence="6">
    <location>
        <position position="98"/>
    </location>
    <ligand>
        <name>[4Fe-4S] cluster</name>
        <dbReference type="ChEBI" id="CHEBI:49883"/>
        <note>4Fe-4S-S-AdoMet</note>
    </ligand>
</feature>
<feature type="domain" description="Radical SAM core" evidence="7">
    <location>
        <begin position="79"/>
        <end position="294"/>
    </location>
</feature>
<name>A0A7T0BTR9_9BACT</name>
<keyword evidence="4 6" id="KW-0408">Iron</keyword>
<dbReference type="InterPro" id="IPR006638">
    <property type="entry name" value="Elp3/MiaA/NifB-like_rSAM"/>
</dbReference>
<keyword evidence="1" id="KW-0004">4Fe-4S</keyword>
<dbReference type="InterPro" id="IPR058240">
    <property type="entry name" value="rSAM_sf"/>
</dbReference>
<dbReference type="InterPro" id="IPR027596">
    <property type="entry name" value="AmmeMemoSam_rS"/>
</dbReference>
<dbReference type="EMBL" id="CP048685">
    <property type="protein sequence ID" value="QPJ60627.1"/>
    <property type="molecule type" value="Genomic_DNA"/>
</dbReference>
<dbReference type="GO" id="GO:0046872">
    <property type="term" value="F:metal ion binding"/>
    <property type="evidence" value="ECO:0007669"/>
    <property type="project" value="UniProtKB-KW"/>
</dbReference>
<dbReference type="GO" id="GO:0003824">
    <property type="term" value="F:catalytic activity"/>
    <property type="evidence" value="ECO:0007669"/>
    <property type="project" value="InterPro"/>
</dbReference>
<dbReference type="PIRSF" id="PIRSF004869">
    <property type="entry name" value="PflX_prd"/>
    <property type="match status" value="1"/>
</dbReference>
<dbReference type="CDD" id="cd01335">
    <property type="entry name" value="Radical_SAM"/>
    <property type="match status" value="1"/>
</dbReference>
<evidence type="ECO:0000256" key="2">
    <source>
        <dbReference type="ARBA" id="ARBA00022691"/>
    </source>
</evidence>
<gene>
    <name evidence="8" type="primary">amrS</name>
    <name evidence="8" type="ORF">G3M70_01485</name>
</gene>
<dbReference type="Proteomes" id="UP000594688">
    <property type="component" value="Chromosome"/>
</dbReference>
<dbReference type="SUPFAM" id="SSF102114">
    <property type="entry name" value="Radical SAM enzymes"/>
    <property type="match status" value="1"/>
</dbReference>
<keyword evidence="5 6" id="KW-0411">Iron-sulfur</keyword>
<dbReference type="InterPro" id="IPR016431">
    <property type="entry name" value="Pyrv-formate_lyase-activ_prd"/>
</dbReference>
<dbReference type="Pfam" id="PF04055">
    <property type="entry name" value="Radical_SAM"/>
    <property type="match status" value="1"/>
</dbReference>
<evidence type="ECO:0000256" key="1">
    <source>
        <dbReference type="ARBA" id="ARBA00022485"/>
    </source>
</evidence>
<dbReference type="InterPro" id="IPR013785">
    <property type="entry name" value="Aldolase_TIM"/>
</dbReference>
<accession>A0A7T0BTR9</accession>
<dbReference type="SFLD" id="SFLDS00029">
    <property type="entry name" value="Radical_SAM"/>
    <property type="match status" value="1"/>
</dbReference>
<proteinExistence type="predicted"/>
<dbReference type="Gene3D" id="3.20.20.70">
    <property type="entry name" value="Aldolase class I"/>
    <property type="match status" value="1"/>
</dbReference>
<dbReference type="KEGG" id="nli:G3M70_01485"/>
<dbReference type="AlphaFoldDB" id="A0A7T0BTR9"/>
<evidence type="ECO:0000256" key="4">
    <source>
        <dbReference type="ARBA" id="ARBA00023004"/>
    </source>
</evidence>
<feature type="binding site" evidence="6">
    <location>
        <position position="94"/>
    </location>
    <ligand>
        <name>[4Fe-4S] cluster</name>
        <dbReference type="ChEBI" id="CHEBI:49883"/>
        <note>4Fe-4S-S-AdoMet</note>
    </ligand>
</feature>
<dbReference type="InterPro" id="IPR034457">
    <property type="entry name" value="Organic_radical-activating"/>
</dbReference>